<dbReference type="Gene3D" id="3.80.10.10">
    <property type="entry name" value="Ribonuclease Inhibitor"/>
    <property type="match status" value="3"/>
</dbReference>
<dbReference type="EMBL" id="JAABOA010004600">
    <property type="protein sequence ID" value="KAF9577620.1"/>
    <property type="molecule type" value="Genomic_DNA"/>
</dbReference>
<reference evidence="2" key="1">
    <citation type="journal article" date="2020" name="Fungal Divers.">
        <title>Resolving the Mortierellaceae phylogeny through synthesis of multi-gene phylogenetics and phylogenomics.</title>
        <authorList>
            <person name="Vandepol N."/>
            <person name="Liber J."/>
            <person name="Desiro A."/>
            <person name="Na H."/>
            <person name="Kennedy M."/>
            <person name="Barry K."/>
            <person name="Grigoriev I.V."/>
            <person name="Miller A.N."/>
            <person name="O'Donnell K."/>
            <person name="Stajich J.E."/>
            <person name="Bonito G."/>
        </authorList>
    </citation>
    <scope>NUCLEOTIDE SEQUENCE</scope>
    <source>
        <strain evidence="2">KOD1015</strain>
    </source>
</reference>
<feature type="non-terminal residue" evidence="2">
    <location>
        <position position="1"/>
    </location>
</feature>
<dbReference type="PANTHER" id="PTHR24111">
    <property type="entry name" value="LEUCINE-RICH REPEAT-CONTAINING PROTEIN 34"/>
    <property type="match status" value="1"/>
</dbReference>
<name>A0A9P6FL52_9FUNG</name>
<organism evidence="2 3">
    <name type="scientific">Lunasporangiospora selenospora</name>
    <dbReference type="NCBI Taxonomy" id="979761"/>
    <lineage>
        <taxon>Eukaryota</taxon>
        <taxon>Fungi</taxon>
        <taxon>Fungi incertae sedis</taxon>
        <taxon>Mucoromycota</taxon>
        <taxon>Mortierellomycotina</taxon>
        <taxon>Mortierellomycetes</taxon>
        <taxon>Mortierellales</taxon>
        <taxon>Mortierellaceae</taxon>
        <taxon>Lunasporangiospora</taxon>
    </lineage>
</organism>
<dbReference type="SMART" id="SM00368">
    <property type="entry name" value="LRR_RI"/>
    <property type="match status" value="8"/>
</dbReference>
<comment type="caution">
    <text evidence="2">The sequence shown here is derived from an EMBL/GenBank/DDBJ whole genome shotgun (WGS) entry which is preliminary data.</text>
</comment>
<dbReference type="OrthoDB" id="120976at2759"/>
<dbReference type="InterPro" id="IPR032675">
    <property type="entry name" value="LRR_dom_sf"/>
</dbReference>
<proteinExistence type="predicted"/>
<dbReference type="AlphaFoldDB" id="A0A9P6FL52"/>
<dbReference type="InterPro" id="IPR001611">
    <property type="entry name" value="Leu-rich_rpt"/>
</dbReference>
<dbReference type="Proteomes" id="UP000780801">
    <property type="component" value="Unassembled WGS sequence"/>
</dbReference>
<gene>
    <name evidence="2" type="ORF">BGW38_007068</name>
</gene>
<sequence>NKGDNAVLGNLYRTVTDEGYVKWVCIDHYRVNYQESSATEFQHVLGSVGGSFNENDGRVVLKLESSVLADQLYSALGRARLVYELDIDLSWACTVSDLEALEGALRNSRVSIIRLDLQQFRPSLASKLLLTPTQYEVILRIRDLPQVRVFHIVLSEENIKFSEIPKISTHASKISCELRFREIKSGRRDIGIITKILKTNSTVTTLDLLCNGIGDEGAKALTQVLKVNSALTTLYLNHNIIGVDGVKTLTEALKINSTLTILILGFNSTRAKGAEALAMALKINSALTTLDLGFNNISDDGAKALAEALKINTALTILNLDYNSISISGVMALAEALKINSALTTLHLDYNNIGDNGAKALAVALKINSNLITLKLEQNKIGVNGTRALAEVLKINSTLTTLNLKTNNIRVDGAKALSEALKINSNLTILH</sequence>
<dbReference type="PANTHER" id="PTHR24111:SF0">
    <property type="entry name" value="LEUCINE-RICH REPEAT-CONTAINING PROTEIN"/>
    <property type="match status" value="1"/>
</dbReference>
<dbReference type="InterPro" id="IPR052201">
    <property type="entry name" value="LRR-containing_regulator"/>
</dbReference>
<evidence type="ECO:0000256" key="1">
    <source>
        <dbReference type="ARBA" id="ARBA00022737"/>
    </source>
</evidence>
<keyword evidence="1" id="KW-0677">Repeat</keyword>
<evidence type="ECO:0000313" key="2">
    <source>
        <dbReference type="EMBL" id="KAF9577620.1"/>
    </source>
</evidence>
<keyword evidence="3" id="KW-1185">Reference proteome</keyword>
<accession>A0A9P6FL52</accession>
<protein>
    <submittedName>
        <fullName evidence="2">Uncharacterized protein</fullName>
    </submittedName>
</protein>
<dbReference type="Pfam" id="PF13516">
    <property type="entry name" value="LRR_6"/>
    <property type="match status" value="6"/>
</dbReference>
<dbReference type="SUPFAM" id="SSF52047">
    <property type="entry name" value="RNI-like"/>
    <property type="match status" value="1"/>
</dbReference>
<evidence type="ECO:0000313" key="3">
    <source>
        <dbReference type="Proteomes" id="UP000780801"/>
    </source>
</evidence>